<dbReference type="HOGENOM" id="CLU_015590_5_1_0"/>
<dbReference type="InterPro" id="IPR000383">
    <property type="entry name" value="Xaa-Pro-like_dom"/>
</dbReference>
<dbReference type="Pfam" id="PF02129">
    <property type="entry name" value="Peptidase_S15"/>
    <property type="match status" value="1"/>
</dbReference>
<dbReference type="EMBL" id="CP000473">
    <property type="protein sequence ID" value="ABJ83003.1"/>
    <property type="molecule type" value="Genomic_DNA"/>
</dbReference>
<dbReference type="Gene3D" id="2.60.120.260">
    <property type="entry name" value="Galactose-binding domain-like"/>
    <property type="match status" value="1"/>
</dbReference>
<dbReference type="eggNOG" id="COG2936">
    <property type="taxonomic scope" value="Bacteria"/>
</dbReference>
<evidence type="ECO:0000259" key="3">
    <source>
        <dbReference type="SMART" id="SM00939"/>
    </source>
</evidence>
<keyword evidence="1" id="KW-0378">Hydrolase</keyword>
<dbReference type="PANTHER" id="PTHR43056">
    <property type="entry name" value="PEPTIDASE S9 PROLYL OLIGOPEPTIDASE"/>
    <property type="match status" value="1"/>
</dbReference>
<dbReference type="AlphaFoldDB" id="Q026R6"/>
<dbReference type="SMART" id="SM00939">
    <property type="entry name" value="PepX_C"/>
    <property type="match status" value="1"/>
</dbReference>
<feature type="signal peptide" evidence="2">
    <location>
        <begin position="1"/>
        <end position="17"/>
    </location>
</feature>
<dbReference type="Gene3D" id="3.40.50.1820">
    <property type="entry name" value="alpha/beta hydrolase"/>
    <property type="match status" value="1"/>
</dbReference>
<dbReference type="NCBIfam" id="TIGR00976">
    <property type="entry name" value="CocE_NonD"/>
    <property type="match status" value="1"/>
</dbReference>
<dbReference type="Pfam" id="PF08530">
    <property type="entry name" value="PepX_C"/>
    <property type="match status" value="1"/>
</dbReference>
<name>Q026R6_SOLUE</name>
<evidence type="ECO:0000313" key="4">
    <source>
        <dbReference type="EMBL" id="ABJ83003.1"/>
    </source>
</evidence>
<evidence type="ECO:0000256" key="2">
    <source>
        <dbReference type="SAM" id="SignalP"/>
    </source>
</evidence>
<feature type="domain" description="Xaa-Pro dipeptidyl-peptidase C-terminal" evidence="3">
    <location>
        <begin position="305"/>
        <end position="558"/>
    </location>
</feature>
<dbReference type="InterPro" id="IPR005674">
    <property type="entry name" value="CocE/Ser_esterase"/>
</dbReference>
<dbReference type="InParanoid" id="Q026R6"/>
<reference evidence="4" key="1">
    <citation type="submission" date="2006-10" db="EMBL/GenBank/DDBJ databases">
        <title>Complete sequence of Solibacter usitatus Ellin6076.</title>
        <authorList>
            <consortium name="US DOE Joint Genome Institute"/>
            <person name="Copeland A."/>
            <person name="Lucas S."/>
            <person name="Lapidus A."/>
            <person name="Barry K."/>
            <person name="Detter J.C."/>
            <person name="Glavina del Rio T."/>
            <person name="Hammon N."/>
            <person name="Israni S."/>
            <person name="Dalin E."/>
            <person name="Tice H."/>
            <person name="Pitluck S."/>
            <person name="Thompson L.S."/>
            <person name="Brettin T."/>
            <person name="Bruce D."/>
            <person name="Han C."/>
            <person name="Tapia R."/>
            <person name="Gilna P."/>
            <person name="Schmutz J."/>
            <person name="Larimer F."/>
            <person name="Land M."/>
            <person name="Hauser L."/>
            <person name="Kyrpides N."/>
            <person name="Mikhailova N."/>
            <person name="Janssen P.H."/>
            <person name="Kuske C.R."/>
            <person name="Richardson P."/>
        </authorList>
    </citation>
    <scope>NUCLEOTIDE SEQUENCE</scope>
    <source>
        <strain evidence="4">Ellin6076</strain>
    </source>
</reference>
<dbReference type="InterPro" id="IPR008979">
    <property type="entry name" value="Galactose-bd-like_sf"/>
</dbReference>
<dbReference type="GO" id="GO:0008239">
    <property type="term" value="F:dipeptidyl-peptidase activity"/>
    <property type="evidence" value="ECO:0007669"/>
    <property type="project" value="InterPro"/>
</dbReference>
<dbReference type="InterPro" id="IPR029058">
    <property type="entry name" value="AB_hydrolase_fold"/>
</dbReference>
<dbReference type="InterPro" id="IPR050585">
    <property type="entry name" value="Xaa-Pro_dipeptidyl-ppase/CocE"/>
</dbReference>
<accession>Q026R6</accession>
<dbReference type="ESTHER" id="solue-q026r6">
    <property type="family name" value="Cocaine_esterase"/>
</dbReference>
<dbReference type="PANTHER" id="PTHR43056:SF10">
    <property type="entry name" value="COCE_NOND FAMILY, PUTATIVE (AFU_ORTHOLOGUE AFUA_7G00600)-RELATED"/>
    <property type="match status" value="1"/>
</dbReference>
<organism evidence="4">
    <name type="scientific">Solibacter usitatus (strain Ellin6076)</name>
    <dbReference type="NCBI Taxonomy" id="234267"/>
    <lineage>
        <taxon>Bacteria</taxon>
        <taxon>Pseudomonadati</taxon>
        <taxon>Acidobacteriota</taxon>
        <taxon>Terriglobia</taxon>
        <taxon>Bryobacterales</taxon>
        <taxon>Solibacteraceae</taxon>
        <taxon>Candidatus Solibacter</taxon>
    </lineage>
</organism>
<dbReference type="SUPFAM" id="SSF49785">
    <property type="entry name" value="Galactose-binding domain-like"/>
    <property type="match status" value="1"/>
</dbReference>
<protein>
    <submittedName>
        <fullName evidence="4">X-Pro dipeptidyl-peptidase C-terminal domain protein</fullName>
    </submittedName>
</protein>
<gene>
    <name evidence="4" type="ordered locus">Acid_2013</name>
</gene>
<feature type="chain" id="PRO_5004163879" evidence="2">
    <location>
        <begin position="18"/>
        <end position="562"/>
    </location>
</feature>
<sequence length="562" mass="62505" precursor="true">MRKLYLVLAGCACLAHAAQKPVFKYLSVPVPMRDGVRLFANVYLPSETSRTPAILVRTPYGKGADINANYEAFVEHGYAVVVQDVRGRYESEGAFQPLTQETADGDDTLNWVARQPWCNGKIGMMGGSYVGIVQWKAALANNPHLKAIFPVVSGYDDYRDRYYSTGGALKLGNRLEWMAENLRAPGYHQDFARFVLHLPVRSCDIAALGWTSPMYRDIIEHPSFDAFWRAISTKEHLDKIKVPVFSVGGWYDNFVQSDLEAYAARRKSGGLNRILIGPWAHNMSLPFQDVTFGDDSSVPVRALQLEWFDQFLMGKDSPLLSQPPVKIFVMGANKWREATAWPPEQARTKLFYLESGGKANSVAGDGSLNDGPARKTAADQFVFDPYTPVPTRGGSVCCNPKVFPWGPLDQRPIEQRKDVLVYSTPPLKHEVEVIGPVQAVLYVASSARDTDFTAKLVDVFPDGTARILTDGILRLRYRNSLEKPELLKAGEVYRVTVDAGVTSNVFLKGHRIRVEISSSNFPRFDRNANTGGLVEQAAKLLKASQTIYHDPAHPSCLVLKVM</sequence>
<dbReference type="KEGG" id="sus:Acid_2013"/>
<dbReference type="OrthoDB" id="319764at2"/>
<evidence type="ECO:0000256" key="1">
    <source>
        <dbReference type="ARBA" id="ARBA00022801"/>
    </source>
</evidence>
<dbReference type="SUPFAM" id="SSF53474">
    <property type="entry name" value="alpha/beta-Hydrolases"/>
    <property type="match status" value="1"/>
</dbReference>
<dbReference type="STRING" id="234267.Acid_2013"/>
<keyword evidence="2" id="KW-0732">Signal</keyword>
<proteinExistence type="predicted"/>
<dbReference type="InterPro" id="IPR013736">
    <property type="entry name" value="Xaa-Pro_dipept_C"/>
</dbReference>
<dbReference type="Gene3D" id="1.10.3020.10">
    <property type="entry name" value="alpha-amino acid ester hydrolase ( Helical cap domain)"/>
    <property type="match status" value="1"/>
</dbReference>